<protein>
    <submittedName>
        <fullName evidence="4">HNH endonuclease</fullName>
    </submittedName>
</protein>
<feature type="region of interest" description="Disordered" evidence="2">
    <location>
        <begin position="4942"/>
        <end position="4967"/>
    </location>
</feature>
<feature type="compositionally biased region" description="Basic and acidic residues" evidence="2">
    <location>
        <begin position="4952"/>
        <end position="4963"/>
    </location>
</feature>
<dbReference type="Pfam" id="PF05593">
    <property type="entry name" value="RHS_repeat"/>
    <property type="match status" value="7"/>
</dbReference>
<dbReference type="InterPro" id="IPR032869">
    <property type="entry name" value="WHH_dom_containing"/>
</dbReference>
<gene>
    <name evidence="4" type="ORF">ACFPM8_06365</name>
</gene>
<dbReference type="Gene3D" id="2.60.120.260">
    <property type="entry name" value="Galactose-binding domain-like"/>
    <property type="match status" value="1"/>
</dbReference>
<dbReference type="PANTHER" id="PTHR32305:SF15">
    <property type="entry name" value="PROTEIN RHSA-RELATED"/>
    <property type="match status" value="1"/>
</dbReference>
<proteinExistence type="predicted"/>
<evidence type="ECO:0000256" key="1">
    <source>
        <dbReference type="ARBA" id="ARBA00022737"/>
    </source>
</evidence>
<dbReference type="InterPro" id="IPR006530">
    <property type="entry name" value="YD"/>
</dbReference>
<dbReference type="Pfam" id="PF14414">
    <property type="entry name" value="WHH"/>
    <property type="match status" value="1"/>
</dbReference>
<dbReference type="EMBL" id="JBHSMT010000012">
    <property type="protein sequence ID" value="MFC5473581.1"/>
    <property type="molecule type" value="Genomic_DNA"/>
</dbReference>
<evidence type="ECO:0000256" key="2">
    <source>
        <dbReference type="SAM" id="MobiDB-lite"/>
    </source>
</evidence>
<accession>A0ABW0M9N2</accession>
<name>A0ABW0M9N2_9BURK</name>
<dbReference type="InterPro" id="IPR050708">
    <property type="entry name" value="T6SS_VgrG/RHS"/>
</dbReference>
<evidence type="ECO:0000259" key="3">
    <source>
        <dbReference type="PROSITE" id="PS51782"/>
    </source>
</evidence>
<keyword evidence="4" id="KW-0378">Hydrolase</keyword>
<keyword evidence="4" id="KW-0540">Nuclease</keyword>
<dbReference type="InterPro" id="IPR056823">
    <property type="entry name" value="TEN-like_YD-shell"/>
</dbReference>
<evidence type="ECO:0000313" key="5">
    <source>
        <dbReference type="Proteomes" id="UP001596045"/>
    </source>
</evidence>
<dbReference type="CDD" id="cd00118">
    <property type="entry name" value="LysM"/>
    <property type="match status" value="1"/>
</dbReference>
<organism evidence="4 5">
    <name type="scientific">Paraherbaspirillum soli</name>
    <dbReference type="NCBI Taxonomy" id="631222"/>
    <lineage>
        <taxon>Bacteria</taxon>
        <taxon>Pseudomonadati</taxon>
        <taxon>Pseudomonadota</taxon>
        <taxon>Betaproteobacteria</taxon>
        <taxon>Burkholderiales</taxon>
        <taxon>Oxalobacteraceae</taxon>
        <taxon>Paraherbaspirillum</taxon>
    </lineage>
</organism>
<dbReference type="Gene3D" id="3.10.350.10">
    <property type="entry name" value="LysM domain"/>
    <property type="match status" value="1"/>
</dbReference>
<evidence type="ECO:0000313" key="4">
    <source>
        <dbReference type="EMBL" id="MFC5473581.1"/>
    </source>
</evidence>
<sequence length="5349" mass="569931">MVAVFTGNGLGVQTGSTRRLGSQGQIGDAALGRAGDQMYVNAASGNLFIDRRDELLMGRGPDASLHRTYNSLGELSGGSWQAGGVRRLLPVVGTLGTAGSSVTRIDWDGSQTVYNYNASRGLYVSSDGAGARNTLAYSAADHAWGWTNGSSQATETYADSDGGRISALRDPDGNTVSYSYTAAGLLAQIKAADGDTTNFDYSGTLLTQVHTVTAAAAGSGGSATATRTYYAYDAQGRLSQVTLDLSPDDNSIADGNTFQTSYTYDGSSQRIATISQSDGSRTAFAYQNIGGNYRVIRVDQADDQGNLRSTRLDYDTVARKTTITDPLGAKSVLSYDAQGHLIASSGPAVNGVSQTLTYTYNADGNVASVQDGLQHVVSYTYDANGNLLTQRDQAGDTIQRSYGANNQLLSETVYRQAASGTTAAADGATKRYVYDAQNHLRYAVSGEGRVTEYRYNAAGQQVSVIGYAGAQYDVSALADSSTLGEATLTAWVAALADKSQASRTDTSYDFRGNIAAVTHYAQLLADGSGSSASGDVQRTSYVYDPYGRLLERRAVASDASQVERFSYDGMGRLLSSTDAGGALTLYQIDDAHNRTTVTLANGLTRTSTYNRFGELVGVTEANGSTVLSQTTQVYDAAGRLRQISDNHGPRSYLLYDAAGRKTADISAGGTLTEYRYDADNQLTQTIRYATLVPAATLASLTGADGKPAALTLEQAGVRPAAASTDQREWRLYDSANRLLKVVDAAGAVTDYSYDGTSRLLQTIRRSTTIDLTAFGANPIAANASPAANGADRITRNAYDKDGQLRFVLDGEGYLTEYRYDGAGRNTQTVRYATATSSATQARADWSNVPAVTSANDIVTATVYDARGLVRSRIDGEGYVTDYQYDEAGRLAQSSRGQRWVQGQLTQPGALQRESYRYDADGRLLQSTRTLAGGASESTTLRYDQMGNKLSDTNVERSSAYRYDLQGRLTAALSANGSAALAALGANPDAAKVEAIWQTQGVRYSYDATGLRIGMLDASGNQSRYYYDADGRLTHSINALGEVQETQYDAFGAKTQNIAYGNRLSAAMLAGLNGGLVTQALKDALAQLADPAKDSRSRFDYQANGALSKSTDALGNASSYSYNAFGELTTRQTPIAAGVTALLQTTYDRRGLAVAEVRDAGGLNQSSASQYDAFGRVVASTDANGVSRSRSYDRNGRVVTQTDGLNQVATTSYDAFDNVLSQTDKLGKTTQYSYTAFNRQITMTTPEGVSTVRSYNAHGQQIALQDGNGNSTTYAYDLDGNLLTTTTAAGSLNLTTSHAYDASDRLIQSTDGNGKQVTYSYDAANRLLTRQLDPNGLNLVTSYQYDAKGQQVSSTDASGIVTQIQFDLKGQQVSQIVDPAGLHLTTQYSYDATGHVLSVTNPNGGVTQYVYDALGRRIEQHVDASGLNLTTRTAYDKTGNPVAVTDPNGNVTRYVYDANDRLVFTIDGQGGVSQNFFDANGNLTQVTKYATPIGIALPVGATDGKTLRLSAISQGGFSGAAAVPVDTSKKYVVRARVRQVTGEGSVYLGVTSKDAKGADVYNTTGGTFSYAGAVNVKLTPDMGWQVFEGAISGEYTPSTGVYDPHKFFAGTKAAAPLLLYNYSNANPAASGIVEVDYMQLIDAATGAVLNPNADMRKGTDGWSGAIAAQNSNTDALSVAQVQALLHADAAHDISQFRRYDQDGRLSWSVDGTGGVTHISYDGNGNPIKRIAYANRLNANDMALFNTGALPTPQADAAHDLVTQIAYDAAGRAVYTVDGTGAVVEQRYDGNGNASERIAYATPLATTQPLTLANIAQQLTTLADPSRDQHTLNRYDAANRLIYTANALGYVTQNVYNNAGSIVRRIAYATPLAVPVTAATDLTAVKTDSADRTTNYVYDAGNRQVYAIDALGGVTQRIYDANGNVTRSIRYATPLAAVTGSGGSWTMAQMQAQLQPDAAHDVTINYVFDAANRLSYSIDALGYVTQSTYDANGNLTQSTRYAQAIGVPVASALSAAQVQALLHADASKDVTERKIYDAANRLAYSINAVGYVKQNQYDGAGQIINTIEYARPAGATGTESSGNQLLNGGFSKIGSDGVPQNWSYSDSGAAADAKGVNLSADWSVGQSVYGEQTYYLHQTGIGPANSYQQIAQTIPVSEGRSYSFSAYVGAHRATSEVMLEWYGADGKLIGTTPATAASQDVNQEYVGGSTLYGYKRVVVTGRAPAGAVRANAILRKENTNPGQADSYLFVTRAQFEEVPEGVSAPSAWKLPTGAGPGINQLSNGGFTSIGTDGVPQGWKYLGSGAQADIKGVNLSADWSVGQSVFGEQTYYLRQTGIGPAGSWQEIYQSLPVAEGCSYSFSAYVGAHRATTEVILEWYGADGKPISAVPASDASQDAQQERVGGSKLDSYKRIVTSGKAPPGAVSVLAILRKNNTYAGQADSYLFATRAQFEEVAAGATAPSDWKPATLQPTTPQPVDYRITRNTYDLAGHLTQQTKAAGTSAAATVSYGYDALGNVTSITNERGYTTTQQFDAAGRKIATAVPLNDGADGQTPQFAVTTTQYDAFGNAVKVTDPLGHAGYFYFDQLNRAVLQVDPLGYVTQTSYTGTGKPAQVTRYANAVSGTLSTAMRPTLVASSADASTSLQYDQNDRLTKSIDAEGGYELYGYDSFGNRISVQNKVLGITTSTYDVRGLLLSETLPITARNSAGVLVPVVKRYSYDARGNRTQMIEAVGLPEQRVTHYSYDQADRMLTQSGDPLSIRTVSGWPTVTPTQSWSYDARGNKTAYTDANGQSTRWYYDAADRKVKELSATGTLSTWNYDAASNMISARIYGDPVAAPVNGAPPQAASEVNCRQTDYTYDKNNRQVQSTVNGATFAQRPVGGTNLNIYTGAIVTARQYDALGNVIVDSDGLGNQTLSYYNAVGKKIAQVDAENYLTVWSRDQNDSAVQETRYANKISTPASPSSSLADLLKSVSADGNDRITTYSYDRLNRLLTQSRLNLVTSSLDAKGALSTATATSTVRYAYDGLGNVTEKTEANGEVTDWLFDVMGRQTRVQSAGFTDFQGTLVRPTTDTVYDGLGNVTQSIARGKTNTDDRVTLYTYDAAGRLNSKATQNVDGIVRYARDAVGNVMEEQIYSKKSDGSARLDVNVTHYDAANREVFRQTVWLVSGDPATGVWSAGDTHEIRYNAYGEIVGRGVNGSSAEFAEYDSQGRRWKTNAGDGATKAYLYDANGNATVLIQSAGADLRNMSLAQILAISQAQGASLDPVVQKAIADGGIHMTVSVYDRRNQLVETYQPTMKSAHNMATIEQFLTMQAGSNFTGGNVTMGPTMASVSRGTAPPAAQGSATVNPSGTVSFVFRQLKIVPEVIQQGGTPQKRVPLVAPTLNSFFDIWIPPGLGNGGGNFHVYLDDNLTSGEFGPVTFDGEKVSYFQAHHQWGEPGKTMTVGLYQDIPGGSSKNLTLIARTTFTIPNHNEEGDGSYTDSFGGMAPVRAPIQIKDQPPSTNRLIVMTRPAGSNQPWNLFNATPVPNSAKGGIDSFFCVDWSRWADGSYEYQYVALDPNGLVLNSEAGLFKASLAAPSMFQTPQPIGGSGQAFLTRDGNLNITQQGITANSVRIRYRHVGSSDAWATYIAGPAGIPIVSGGGPLGPAIASSSTPGWFTMPTTGLSGDYEYWAEPYTGANATGTMLNRVKGTFTPGGNASALTSWTEIPENVAFGGQPANSAAMHINYSVRGGASGSATLVWDAMHQQFNWDASSVAPDRLGNYVIDYSYQTSDAGGAIINAAHGALQLGINPAMLSHLNDALPATITFNPPATNATQLVLQYRIAGSKGAYNTLTLPKTWAGNYAWSVDALRPASGSLSLEYAYSLLDANGQPVAVSGGNLRAEGAIEINADRSGAMRQLQWTVTGLNNTAPDIPNTQAAIHRTQTHNAFGDVDSETDGRTHVVSLAYDTMGQLISKQSPETDVTREDGTTVRARPTTNYYYDAASHLVGVRDANGNLNTQRLLAGFGSASDSRIATEFHADSGSKSAGYDIFGNVRTVTDANGVTSNSYDQAGRLIQVTRPTRLPGTPGSQAGAGGDSYTYDTLGRRISHTNALGQRETTDYDADGRVIRTRSFAGSEITYTYAYDQNILGTGGQKVGGWTKVTTYTDGGRNASDSTDYFNHISSHRDFGGHVVTYSYDYAAHLKHQASSAGQNIDFSYYANGYLKSSIDHVLNVQSYYEYDEEGNRTREAYTSGDAPANRINFQVADIQYDELNRVSDFHDPQAHIQYQYDANNNRRRVLSVYDNALDGAATTQDYWYKYDKQNRFVVTMGQLANGSIVLGTSGVQIGYDAAGLRRSAVYADGHTESYSYTSDGYLEDVQINGVLRSRRFNDQLGRVQNYLEYAADGSTVTYSKGSVFDADSRVTQDTVTQSPVGGTSQTRITNYDYRLDVGGGHYTGDDQGVVTHTYRYDPNTFTGIGLGTDTMTSYVWWDEAKQSQIQVFGTDLMNLEARIWGGGRSDFKYDVNGHLQQVNGYDTDGKGNTTSNLPSRTMVYTSDEYGQVLRRNELSSGSLGVAQRYYYLNGQLIGDVSNNGPSNVSYAEELARRDAQQLPSIYRYGKPVASAEFDQNYQPINTSYPGTTASGYTVKSGDTLASIARATWGDANLWYLIADTNNLNAGATLAAGQRLTLPNKVSNAHNSSATFRVYNPGQAIGDTLPTLPPEPAPPPLPGGGGCSNAQIFAIVLAIVVTYITAGAATQYFGNYIAGSAVGGAAGAAASQGMLIAAGEQNGFDWKGVALGAIGGAVTAGVGEYMPMPAGSSAFTQGVIRGAVSSAVTQGVAVATGLQSHFDWRGVAASALASGINASVADSMGEAQYGDERWKYLNGKDISAAERNATFLNDMGATMTRGAVAGLAGGVASGLVRGGGMQRNFPGILQDVVSGTIGSLVTKRVELSQQNASDRVVAASEPDRDSHDDMRQRQVSKAPWTLPADYVESGDAVQNWANAHHLDAPTTSTGVEFMGMNTQSSFRPGSYGDSYDTFRQGVGSDGVFQLKLTHHLSADERLANWQSKTEDFFINHPDAAASAPDSSVRYLAAATYGIRKISNDIAQSVLSVPRVLTSDTMVPGMVNAVLHPMDTANNAFTHLRQMPLQDQLVFGLEAALPFKGGLEAVAGRIPGAGKFLVGELGYDSGVTLNAGGARYGFVGDGVNNTGLFGTQQGSAGGVKFGRLEPDVTNTAEELVSHTRAAEKGYPGVQVTPNGGPTFANSDYLFPVQDGQRNVLNLEMTGSRRLDFRAANEAAGLQDLVPRGADSPSGYVWHHVDDFNPATGTSTLELVERGAHNATIPHRGSVYQWEQLNGVPYKR</sequence>
<dbReference type="GO" id="GO:0004519">
    <property type="term" value="F:endonuclease activity"/>
    <property type="evidence" value="ECO:0007669"/>
    <property type="project" value="UniProtKB-KW"/>
</dbReference>
<dbReference type="Gene3D" id="2.180.10.10">
    <property type="entry name" value="RHS repeat-associated core"/>
    <property type="match status" value="12"/>
</dbReference>
<dbReference type="Proteomes" id="UP001596045">
    <property type="component" value="Unassembled WGS sequence"/>
</dbReference>
<dbReference type="SMART" id="SM00257">
    <property type="entry name" value="LysM"/>
    <property type="match status" value="1"/>
</dbReference>
<dbReference type="InterPro" id="IPR018392">
    <property type="entry name" value="LysM"/>
</dbReference>
<dbReference type="SUPFAM" id="SSF101898">
    <property type="entry name" value="NHL repeat"/>
    <property type="match status" value="1"/>
</dbReference>
<comment type="caution">
    <text evidence="4">The sequence shown here is derived from an EMBL/GenBank/DDBJ whole genome shotgun (WGS) entry which is preliminary data.</text>
</comment>
<dbReference type="InterPro" id="IPR036779">
    <property type="entry name" value="LysM_dom_sf"/>
</dbReference>
<dbReference type="RefSeq" id="WP_378996182.1">
    <property type="nucleotide sequence ID" value="NZ_JBHSMT010000012.1"/>
</dbReference>
<dbReference type="NCBIfam" id="TIGR01643">
    <property type="entry name" value="YD_repeat_2x"/>
    <property type="match status" value="13"/>
</dbReference>
<dbReference type="InterPro" id="IPR031325">
    <property type="entry name" value="RHS_repeat"/>
</dbReference>
<keyword evidence="4" id="KW-0255">Endonuclease</keyword>
<reference evidence="5" key="1">
    <citation type="journal article" date="2019" name="Int. J. Syst. Evol. Microbiol.">
        <title>The Global Catalogue of Microorganisms (GCM) 10K type strain sequencing project: providing services to taxonomists for standard genome sequencing and annotation.</title>
        <authorList>
            <consortium name="The Broad Institute Genomics Platform"/>
            <consortium name="The Broad Institute Genome Sequencing Center for Infectious Disease"/>
            <person name="Wu L."/>
            <person name="Ma J."/>
        </authorList>
    </citation>
    <scope>NUCLEOTIDE SEQUENCE [LARGE SCALE GENOMIC DNA]</scope>
    <source>
        <strain evidence="5">JCM 17066</strain>
    </source>
</reference>
<keyword evidence="5" id="KW-1185">Reference proteome</keyword>
<feature type="domain" description="LysM" evidence="3">
    <location>
        <begin position="4626"/>
        <end position="4673"/>
    </location>
</feature>
<dbReference type="PROSITE" id="PS51782">
    <property type="entry name" value="LYSM"/>
    <property type="match status" value="1"/>
</dbReference>
<dbReference type="Pfam" id="PF25023">
    <property type="entry name" value="TEN_YD-shell"/>
    <property type="match status" value="5"/>
</dbReference>
<dbReference type="PANTHER" id="PTHR32305">
    <property type="match status" value="1"/>
</dbReference>
<dbReference type="Pfam" id="PF01476">
    <property type="entry name" value="LysM"/>
    <property type="match status" value="1"/>
</dbReference>
<dbReference type="SUPFAM" id="SSF69304">
    <property type="entry name" value="Tricorn protease N-terminal domain"/>
    <property type="match status" value="1"/>
</dbReference>
<keyword evidence="1" id="KW-0677">Repeat</keyword>